<dbReference type="FunFam" id="3.10.490.10:FF:000011">
    <property type="entry name" value="Troponin C-akin-1 protein"/>
    <property type="match status" value="1"/>
</dbReference>
<evidence type="ECO:0000259" key="5">
    <source>
        <dbReference type="Pfam" id="PF06094"/>
    </source>
</evidence>
<evidence type="ECO:0000256" key="3">
    <source>
        <dbReference type="RuleBase" id="RU367036"/>
    </source>
</evidence>
<dbReference type="FunCoup" id="A0A7M7G0B2">
    <property type="interactions" value="276"/>
</dbReference>
<protein>
    <recommendedName>
        <fullName evidence="3">Gamma-glutamylcyclotransferase family protein</fullName>
    </recommendedName>
</protein>
<dbReference type="PANTHER" id="PTHR12510">
    <property type="entry name" value="TROPONIN C-AKIN-1 PROTEIN"/>
    <property type="match status" value="1"/>
</dbReference>
<dbReference type="RefSeq" id="XP_001198667.1">
    <property type="nucleotide sequence ID" value="XM_001198667.4"/>
</dbReference>
<dbReference type="GO" id="GO:0005829">
    <property type="term" value="C:cytosol"/>
    <property type="evidence" value="ECO:0000318"/>
    <property type="project" value="GO_Central"/>
</dbReference>
<comment type="similarity">
    <text evidence="1 3">Belongs to the gamma-glutamylcyclotransferase family.</text>
</comment>
<dbReference type="CDD" id="cd06661">
    <property type="entry name" value="GGCT_like"/>
    <property type="match status" value="1"/>
</dbReference>
<feature type="region of interest" description="Disordered" evidence="4">
    <location>
        <begin position="103"/>
        <end position="122"/>
    </location>
</feature>
<accession>A0A7M7G0B2</accession>
<dbReference type="InterPro" id="IPR036568">
    <property type="entry name" value="GGCT-like_sf"/>
</dbReference>
<dbReference type="Proteomes" id="UP000007110">
    <property type="component" value="Unassembled WGS sequence"/>
</dbReference>
<evidence type="ECO:0000313" key="6">
    <source>
        <dbReference type="EnsemblMetazoa" id="XP_001198667"/>
    </source>
</evidence>
<dbReference type="OrthoDB" id="113620at2759"/>
<reference evidence="6" key="2">
    <citation type="submission" date="2021-01" db="UniProtKB">
        <authorList>
            <consortium name="EnsemblMetazoa"/>
        </authorList>
    </citation>
    <scope>IDENTIFICATION</scope>
</reference>
<dbReference type="InterPro" id="IPR013024">
    <property type="entry name" value="GGCT-like"/>
</dbReference>
<dbReference type="GeneID" id="762872"/>
<feature type="domain" description="Gamma-glutamylcyclotransferase AIG2-like" evidence="5">
    <location>
        <begin position="4"/>
        <end position="138"/>
    </location>
</feature>
<organism evidence="6 7">
    <name type="scientific">Strongylocentrotus purpuratus</name>
    <name type="common">Purple sea urchin</name>
    <dbReference type="NCBI Taxonomy" id="7668"/>
    <lineage>
        <taxon>Eukaryota</taxon>
        <taxon>Metazoa</taxon>
        <taxon>Echinodermata</taxon>
        <taxon>Eleutherozoa</taxon>
        <taxon>Echinozoa</taxon>
        <taxon>Echinoidea</taxon>
        <taxon>Euechinoidea</taxon>
        <taxon>Echinacea</taxon>
        <taxon>Camarodonta</taxon>
        <taxon>Echinidea</taxon>
        <taxon>Strongylocentrotidae</taxon>
        <taxon>Strongylocentrotus</taxon>
    </lineage>
</organism>
<keyword evidence="7" id="KW-1185">Reference proteome</keyword>
<dbReference type="InterPro" id="IPR009288">
    <property type="entry name" value="AIG2-like_dom"/>
</dbReference>
<dbReference type="OMA" id="FENIPTM"/>
<dbReference type="PANTHER" id="PTHR12510:SF4">
    <property type="entry name" value="GAMMA-GLUTAMYLAMINECYCLOTRANSFERASE"/>
    <property type="match status" value="1"/>
</dbReference>
<evidence type="ECO:0000256" key="2">
    <source>
        <dbReference type="PIRSR" id="PIRSR639126-1"/>
    </source>
</evidence>
<proteinExistence type="inferred from homology"/>
<dbReference type="SUPFAM" id="SSF110857">
    <property type="entry name" value="Gamma-glutamyl cyclotransferase-like"/>
    <property type="match status" value="1"/>
</dbReference>
<dbReference type="EnsemblMetazoa" id="XM_001198667">
    <property type="protein sequence ID" value="XP_001198667"/>
    <property type="gene ID" value="LOC762872"/>
</dbReference>
<evidence type="ECO:0000313" key="7">
    <source>
        <dbReference type="Proteomes" id="UP000007110"/>
    </source>
</evidence>
<name>A0A7M7G0B2_STRPU</name>
<dbReference type="AlphaFoldDB" id="A0A7M7G0B2"/>
<dbReference type="KEGG" id="spu:762872"/>
<evidence type="ECO:0000256" key="1">
    <source>
        <dbReference type="ARBA" id="ARBA00008861"/>
    </source>
</evidence>
<sequence length="181" mass="20889">MNRVFMYGTLKQGQPLHYVLSEVGQDRYKYVGKGYTSTKWPLVISSEHNIPYLLDKEGDGYNIKGEVYDVDDDLLAHLDQFECYPDVYGRRKVEIIMTTVETDSTTDSNTNSKTDSETDTRLDQERTTMECWMYYLSEPSPTLLELEAMEEYDSYGSHGKPYKPIYVPDKGWIGELTKPSS</sequence>
<feature type="active site" description="Proton acceptor" evidence="2">
    <location>
        <position position="82"/>
    </location>
</feature>
<dbReference type="GO" id="GO:0061929">
    <property type="term" value="F:gamma-glutamylaminecyclotransferase activity"/>
    <property type="evidence" value="ECO:0007669"/>
    <property type="project" value="InterPro"/>
</dbReference>
<dbReference type="Pfam" id="PF06094">
    <property type="entry name" value="GGACT"/>
    <property type="match status" value="1"/>
</dbReference>
<evidence type="ECO:0000256" key="4">
    <source>
        <dbReference type="SAM" id="MobiDB-lite"/>
    </source>
</evidence>
<dbReference type="InterPro" id="IPR039126">
    <property type="entry name" value="GGACT"/>
</dbReference>
<dbReference type="InParanoid" id="A0A7M7G0B2"/>
<dbReference type="Gene3D" id="3.10.490.10">
    <property type="entry name" value="Gamma-glutamyl cyclotransferase-like"/>
    <property type="match status" value="1"/>
</dbReference>
<reference evidence="7" key="1">
    <citation type="submission" date="2015-02" db="EMBL/GenBank/DDBJ databases">
        <title>Genome sequencing for Strongylocentrotus purpuratus.</title>
        <authorList>
            <person name="Murali S."/>
            <person name="Liu Y."/>
            <person name="Vee V."/>
            <person name="English A."/>
            <person name="Wang M."/>
            <person name="Skinner E."/>
            <person name="Han Y."/>
            <person name="Muzny D.M."/>
            <person name="Worley K.C."/>
            <person name="Gibbs R.A."/>
        </authorList>
    </citation>
    <scope>NUCLEOTIDE SEQUENCE</scope>
</reference>
<feature type="compositionally biased region" description="Low complexity" evidence="4">
    <location>
        <begin position="103"/>
        <end position="113"/>
    </location>
</feature>